<reference evidence="1" key="1">
    <citation type="journal article" date="2021" name="New Phytol.">
        <title>Evolutionary innovations through gain and loss of genes in the ectomycorrhizal Boletales.</title>
        <authorList>
            <person name="Wu G."/>
            <person name="Miyauchi S."/>
            <person name="Morin E."/>
            <person name="Kuo A."/>
            <person name="Drula E."/>
            <person name="Varga T."/>
            <person name="Kohler A."/>
            <person name="Feng B."/>
            <person name="Cao Y."/>
            <person name="Lipzen A."/>
            <person name="Daum C."/>
            <person name="Hundley H."/>
            <person name="Pangilinan J."/>
            <person name="Johnson J."/>
            <person name="Barry K."/>
            <person name="LaButti K."/>
            <person name="Ng V."/>
            <person name="Ahrendt S."/>
            <person name="Min B."/>
            <person name="Choi I.G."/>
            <person name="Park H."/>
            <person name="Plett J.M."/>
            <person name="Magnuson J."/>
            <person name="Spatafora J.W."/>
            <person name="Nagy L.G."/>
            <person name="Henrissat B."/>
            <person name="Grigoriev I.V."/>
            <person name="Yang Z.L."/>
            <person name="Xu J."/>
            <person name="Martin F.M."/>
        </authorList>
    </citation>
    <scope>NUCLEOTIDE SEQUENCE</scope>
    <source>
        <strain evidence="1">ATCC 28755</strain>
    </source>
</reference>
<dbReference type="EMBL" id="MU268100">
    <property type="protein sequence ID" value="KAH7905924.1"/>
    <property type="molecule type" value="Genomic_DNA"/>
</dbReference>
<evidence type="ECO:0000313" key="2">
    <source>
        <dbReference type="Proteomes" id="UP000790377"/>
    </source>
</evidence>
<accession>A0ACB7ZYH3</accession>
<comment type="caution">
    <text evidence="1">The sequence shown here is derived from an EMBL/GenBank/DDBJ whole genome shotgun (WGS) entry which is preliminary data.</text>
</comment>
<protein>
    <submittedName>
        <fullName evidence="1">Uncharacterized protein</fullName>
    </submittedName>
</protein>
<proteinExistence type="predicted"/>
<keyword evidence="2" id="KW-1185">Reference proteome</keyword>
<name>A0ACB7ZYH3_9AGAM</name>
<sequence length="211" mass="23553">MARFLETVLVSLVVRLLVLPHACEVTLPESRYLLKRAKADGFESSRGEVSSPYPPYHSVSFNNSNNDSFFPMSQTHKLWFFYANYPSMPPRSVTLGGDQCDIDFEDLEPAIKARIQNIRVGSECAYVDFWELKEPVKADQVLPPGKPLKAFATRVEMDTSIRRFLPPRDAPSKLGHVRLVVDPVSRARASNGKEEGSARTPMFSSGLGGSF</sequence>
<organism evidence="1 2">
    <name type="scientific">Hygrophoropsis aurantiaca</name>
    <dbReference type="NCBI Taxonomy" id="72124"/>
    <lineage>
        <taxon>Eukaryota</taxon>
        <taxon>Fungi</taxon>
        <taxon>Dikarya</taxon>
        <taxon>Basidiomycota</taxon>
        <taxon>Agaricomycotina</taxon>
        <taxon>Agaricomycetes</taxon>
        <taxon>Agaricomycetidae</taxon>
        <taxon>Boletales</taxon>
        <taxon>Coniophorineae</taxon>
        <taxon>Hygrophoropsidaceae</taxon>
        <taxon>Hygrophoropsis</taxon>
    </lineage>
</organism>
<dbReference type="Proteomes" id="UP000790377">
    <property type="component" value="Unassembled WGS sequence"/>
</dbReference>
<gene>
    <name evidence="1" type="ORF">BJ138DRAFT_1105583</name>
</gene>
<evidence type="ECO:0000313" key="1">
    <source>
        <dbReference type="EMBL" id="KAH7905924.1"/>
    </source>
</evidence>